<dbReference type="CDD" id="cd14014">
    <property type="entry name" value="STKc_PknB_like"/>
    <property type="match status" value="1"/>
</dbReference>
<dbReference type="OrthoDB" id="6111975at2"/>
<dbReference type="InterPro" id="IPR000719">
    <property type="entry name" value="Prot_kinase_dom"/>
</dbReference>
<protein>
    <submittedName>
        <fullName evidence="7">Serine/threonine-protein kinase StkP</fullName>
        <ecNumber evidence="7">2.7.11.1</ecNumber>
    </submittedName>
</protein>
<dbReference type="KEGG" id="bgok:Pr1d_28970"/>
<name>A0A5B9QDA6_9BACT</name>
<evidence type="ECO:0000256" key="1">
    <source>
        <dbReference type="ARBA" id="ARBA00022679"/>
    </source>
</evidence>
<dbReference type="PROSITE" id="PS00108">
    <property type="entry name" value="PROTEIN_KINASE_ST"/>
    <property type="match status" value="1"/>
</dbReference>
<feature type="transmembrane region" description="Helical" evidence="5">
    <location>
        <begin position="431"/>
        <end position="451"/>
    </location>
</feature>
<dbReference type="SMART" id="SM00220">
    <property type="entry name" value="S_TKc"/>
    <property type="match status" value="1"/>
</dbReference>
<keyword evidence="2" id="KW-0547">Nucleotide-binding</keyword>
<dbReference type="EMBL" id="CP042913">
    <property type="protein sequence ID" value="QEG35595.1"/>
    <property type="molecule type" value="Genomic_DNA"/>
</dbReference>
<evidence type="ECO:0000256" key="4">
    <source>
        <dbReference type="ARBA" id="ARBA00022840"/>
    </source>
</evidence>
<evidence type="ECO:0000256" key="5">
    <source>
        <dbReference type="SAM" id="Phobius"/>
    </source>
</evidence>
<dbReference type="InterPro" id="IPR008271">
    <property type="entry name" value="Ser/Thr_kinase_AS"/>
</dbReference>
<keyword evidence="1 7" id="KW-0808">Transferase</keyword>
<accession>A0A5B9QDA6</accession>
<dbReference type="Proteomes" id="UP000323917">
    <property type="component" value="Chromosome"/>
</dbReference>
<sequence length="454" mass="49729">MRAERSILERAGLASGLLSEEKIDRAWQVLVESLPREDQGLDEISDEQLSAQMIALGYLNRWQAEQLRLGRTKFTLGAYRILDAIGHGGMGWVFKCEHVLLGRIEAVKVLPKNQTNPTTIASFLREIRAQARLTHPNLVHLTYADTDGDTYFLVTEYVPGTDLRKLVRHHGPLPLKEAAMIVTQAAEALAYAHESGLVHRDVKPGNLLITPDGNTKLADLGLASFHTDQQPSDGKKPRHIVGTADYVAPEIIVSPEKLQTVSDIYSLGCTLYYAVTGKVPFPGGDTADKLRRSLEETPLPPQKLNPEVSDDFARIIAALMEKRPADRVATAEEVSVLLRPWVSGSDTAARQHVGSLTKLSGSLNHNTTLADTLPVEYENSETQDVQQDTTDAGAMGGATLPQIIVADRERQAREQEEQAERAARRWPLDKVIMALAALAVFIAGAAAYLLFQGG</sequence>
<keyword evidence="5" id="KW-0472">Membrane</keyword>
<dbReference type="GO" id="GO:0005524">
    <property type="term" value="F:ATP binding"/>
    <property type="evidence" value="ECO:0007669"/>
    <property type="project" value="UniProtKB-KW"/>
</dbReference>
<proteinExistence type="predicted"/>
<keyword evidence="5" id="KW-0812">Transmembrane</keyword>
<evidence type="ECO:0000313" key="8">
    <source>
        <dbReference type="Proteomes" id="UP000323917"/>
    </source>
</evidence>
<evidence type="ECO:0000259" key="6">
    <source>
        <dbReference type="PROSITE" id="PS50011"/>
    </source>
</evidence>
<evidence type="ECO:0000256" key="2">
    <source>
        <dbReference type="ARBA" id="ARBA00022741"/>
    </source>
</evidence>
<keyword evidence="3 7" id="KW-0418">Kinase</keyword>
<dbReference type="PANTHER" id="PTHR43289">
    <property type="entry name" value="MITOGEN-ACTIVATED PROTEIN KINASE KINASE KINASE 20-RELATED"/>
    <property type="match status" value="1"/>
</dbReference>
<gene>
    <name evidence="7" type="primary">stkP_2</name>
    <name evidence="7" type="ORF">Pr1d_28970</name>
</gene>
<evidence type="ECO:0000256" key="3">
    <source>
        <dbReference type="ARBA" id="ARBA00022777"/>
    </source>
</evidence>
<keyword evidence="5" id="KW-1133">Transmembrane helix</keyword>
<reference evidence="7 8" key="1">
    <citation type="submission" date="2019-08" db="EMBL/GenBank/DDBJ databases">
        <title>Deep-cultivation of Planctomycetes and their phenomic and genomic characterization uncovers novel biology.</title>
        <authorList>
            <person name="Wiegand S."/>
            <person name="Jogler M."/>
            <person name="Boedeker C."/>
            <person name="Pinto D."/>
            <person name="Vollmers J."/>
            <person name="Rivas-Marin E."/>
            <person name="Kohn T."/>
            <person name="Peeters S.H."/>
            <person name="Heuer A."/>
            <person name="Rast P."/>
            <person name="Oberbeckmann S."/>
            <person name="Bunk B."/>
            <person name="Jeske O."/>
            <person name="Meyerdierks A."/>
            <person name="Storesund J.E."/>
            <person name="Kallscheuer N."/>
            <person name="Luecker S."/>
            <person name="Lage O.M."/>
            <person name="Pohl T."/>
            <person name="Merkel B.J."/>
            <person name="Hornburger P."/>
            <person name="Mueller R.-W."/>
            <person name="Bruemmer F."/>
            <person name="Labrenz M."/>
            <person name="Spormann A.M."/>
            <person name="Op den Camp H."/>
            <person name="Overmann J."/>
            <person name="Amann R."/>
            <person name="Jetten M.S.M."/>
            <person name="Mascher T."/>
            <person name="Medema M.H."/>
            <person name="Devos D.P."/>
            <person name="Kaster A.-K."/>
            <person name="Ovreas L."/>
            <person name="Rohde M."/>
            <person name="Galperin M.Y."/>
            <person name="Jogler C."/>
        </authorList>
    </citation>
    <scope>NUCLEOTIDE SEQUENCE [LARGE SCALE GENOMIC DNA]</scope>
    <source>
        <strain evidence="7 8">Pr1d</strain>
    </source>
</reference>
<dbReference type="Pfam" id="PF00069">
    <property type="entry name" value="Pkinase"/>
    <property type="match status" value="1"/>
</dbReference>
<dbReference type="InterPro" id="IPR011009">
    <property type="entry name" value="Kinase-like_dom_sf"/>
</dbReference>
<feature type="domain" description="Protein kinase" evidence="6">
    <location>
        <begin position="79"/>
        <end position="342"/>
    </location>
</feature>
<dbReference type="AlphaFoldDB" id="A0A5B9QDA6"/>
<keyword evidence="8" id="KW-1185">Reference proteome</keyword>
<evidence type="ECO:0000313" key="7">
    <source>
        <dbReference type="EMBL" id="QEG35595.1"/>
    </source>
</evidence>
<dbReference type="RefSeq" id="WP_148074095.1">
    <property type="nucleotide sequence ID" value="NZ_CP042913.1"/>
</dbReference>
<dbReference type="EC" id="2.7.11.1" evidence="7"/>
<dbReference type="PROSITE" id="PS50011">
    <property type="entry name" value="PROTEIN_KINASE_DOM"/>
    <property type="match status" value="1"/>
</dbReference>
<dbReference type="Gene3D" id="1.10.510.10">
    <property type="entry name" value="Transferase(Phosphotransferase) domain 1"/>
    <property type="match status" value="1"/>
</dbReference>
<dbReference type="GO" id="GO:0004674">
    <property type="term" value="F:protein serine/threonine kinase activity"/>
    <property type="evidence" value="ECO:0007669"/>
    <property type="project" value="UniProtKB-EC"/>
</dbReference>
<organism evidence="7 8">
    <name type="scientific">Bythopirellula goksoeyrii</name>
    <dbReference type="NCBI Taxonomy" id="1400387"/>
    <lineage>
        <taxon>Bacteria</taxon>
        <taxon>Pseudomonadati</taxon>
        <taxon>Planctomycetota</taxon>
        <taxon>Planctomycetia</taxon>
        <taxon>Pirellulales</taxon>
        <taxon>Lacipirellulaceae</taxon>
        <taxon>Bythopirellula</taxon>
    </lineage>
</organism>
<keyword evidence="4" id="KW-0067">ATP-binding</keyword>
<dbReference type="SUPFAM" id="SSF56112">
    <property type="entry name" value="Protein kinase-like (PK-like)"/>
    <property type="match status" value="1"/>
</dbReference>
<dbReference type="PANTHER" id="PTHR43289:SF6">
    <property type="entry name" value="SERINE_THREONINE-PROTEIN KINASE NEKL-3"/>
    <property type="match status" value="1"/>
</dbReference>